<dbReference type="InterPro" id="IPR013216">
    <property type="entry name" value="Methyltransf_11"/>
</dbReference>
<dbReference type="GO" id="GO:0008757">
    <property type="term" value="F:S-adenosylmethionine-dependent methyltransferase activity"/>
    <property type="evidence" value="ECO:0007669"/>
    <property type="project" value="InterPro"/>
</dbReference>
<accession>A0A919PXQ9</accession>
<proteinExistence type="predicted"/>
<dbReference type="Pfam" id="PF08241">
    <property type="entry name" value="Methyltransf_11"/>
    <property type="match status" value="1"/>
</dbReference>
<evidence type="ECO:0000313" key="2">
    <source>
        <dbReference type="EMBL" id="GIG50573.1"/>
    </source>
</evidence>
<evidence type="ECO:0000313" key="3">
    <source>
        <dbReference type="Proteomes" id="UP000660611"/>
    </source>
</evidence>
<dbReference type="CDD" id="cd02440">
    <property type="entry name" value="AdoMet_MTases"/>
    <property type="match status" value="1"/>
</dbReference>
<comment type="caution">
    <text evidence="2">The sequence shown here is derived from an EMBL/GenBank/DDBJ whole genome shotgun (WGS) entry which is preliminary data.</text>
</comment>
<dbReference type="InterPro" id="IPR029063">
    <property type="entry name" value="SAM-dependent_MTases_sf"/>
</dbReference>
<dbReference type="AlphaFoldDB" id="A0A919PXQ9"/>
<dbReference type="Proteomes" id="UP000660611">
    <property type="component" value="Unassembled WGS sequence"/>
</dbReference>
<dbReference type="SUPFAM" id="SSF53335">
    <property type="entry name" value="S-adenosyl-L-methionine-dependent methyltransferases"/>
    <property type="match status" value="1"/>
</dbReference>
<reference evidence="2" key="1">
    <citation type="submission" date="2021-01" db="EMBL/GenBank/DDBJ databases">
        <title>Whole genome shotgun sequence of Dactylosporangium siamense NBRC 106093.</title>
        <authorList>
            <person name="Komaki H."/>
            <person name="Tamura T."/>
        </authorList>
    </citation>
    <scope>NUCLEOTIDE SEQUENCE</scope>
    <source>
        <strain evidence="2">NBRC 106093</strain>
    </source>
</reference>
<gene>
    <name evidence="2" type="ORF">Dsi01nite_086140</name>
</gene>
<dbReference type="Gene3D" id="3.40.50.150">
    <property type="entry name" value="Vaccinia Virus protein VP39"/>
    <property type="match status" value="1"/>
</dbReference>
<name>A0A919PXQ9_9ACTN</name>
<feature type="domain" description="Methyltransferase type 11" evidence="1">
    <location>
        <begin position="44"/>
        <end position="132"/>
    </location>
</feature>
<protein>
    <recommendedName>
        <fullName evidence="1">Methyltransferase type 11 domain-containing protein</fullName>
    </recommendedName>
</protein>
<dbReference type="RefSeq" id="WP_203852217.1">
    <property type="nucleotide sequence ID" value="NZ_BAAAVW010000010.1"/>
</dbReference>
<dbReference type="EMBL" id="BONQ01000135">
    <property type="protein sequence ID" value="GIG50573.1"/>
    <property type="molecule type" value="Genomic_DNA"/>
</dbReference>
<evidence type="ECO:0000259" key="1">
    <source>
        <dbReference type="Pfam" id="PF08241"/>
    </source>
</evidence>
<keyword evidence="3" id="KW-1185">Reference proteome</keyword>
<dbReference type="PANTHER" id="PTHR43591">
    <property type="entry name" value="METHYLTRANSFERASE"/>
    <property type="match status" value="1"/>
</dbReference>
<sequence>MTSAVRYDGHADWYDATFRRYGGASADLLARLLGPADPADPVCLDIGCGTGLHAAAVSARGHTVIGVDLSADQLRVAATRNPRLVRADAGRLPFADASVPSVVMTYLHTDVEDFPRVIATAARVLRPGGRLVHLGLHPAYVGPFLDRQDEVERHELRLAAGYGDERHAVDPTGRFPVRSRVGARNLTLATFLRAFLAQPSLRLDDVVEVDTGMRPWQPPAGDGRVVPWNLAVTAVAVPV</sequence>
<organism evidence="2 3">
    <name type="scientific">Dactylosporangium siamense</name>
    <dbReference type="NCBI Taxonomy" id="685454"/>
    <lineage>
        <taxon>Bacteria</taxon>
        <taxon>Bacillati</taxon>
        <taxon>Actinomycetota</taxon>
        <taxon>Actinomycetes</taxon>
        <taxon>Micromonosporales</taxon>
        <taxon>Micromonosporaceae</taxon>
        <taxon>Dactylosporangium</taxon>
    </lineage>
</organism>